<dbReference type="GO" id="GO:0098703">
    <property type="term" value="P:calcium ion import across plasma membrane"/>
    <property type="evidence" value="ECO:0007669"/>
    <property type="project" value="TreeGrafter"/>
</dbReference>
<evidence type="ECO:0000313" key="20">
    <source>
        <dbReference type="EnsemblMetazoa" id="AARA006141-PA"/>
    </source>
</evidence>
<comment type="similarity">
    <text evidence="14 16">Belongs to the calcium channel alpha-1 subunit (TC 1.A.1.11) family.</text>
</comment>
<dbReference type="FunFam" id="1.20.120.350:FF:000001">
    <property type="entry name" value="Voltage-dependent L-type calcium channel subunit alpha"/>
    <property type="match status" value="1"/>
</dbReference>
<dbReference type="EMBL" id="APCN01007031">
    <property type="status" value="NOT_ANNOTATED_CDS"/>
    <property type="molecule type" value="Genomic_DNA"/>
</dbReference>
<evidence type="ECO:0000256" key="7">
    <source>
        <dbReference type="ARBA" id="ARBA00022737"/>
    </source>
</evidence>
<dbReference type="EMBL" id="APCN01007032">
    <property type="status" value="NOT_ANNOTATED_CDS"/>
    <property type="molecule type" value="Genomic_DNA"/>
</dbReference>
<evidence type="ECO:0000256" key="15">
    <source>
        <dbReference type="PIRSR" id="PIRSR602077-1"/>
    </source>
</evidence>
<keyword evidence="21" id="KW-1185">Reference proteome</keyword>
<keyword evidence="3 16" id="KW-0109">Calcium transport</keyword>
<dbReference type="PANTHER" id="PTHR45628">
    <property type="entry name" value="VOLTAGE-DEPENDENT CALCIUM CHANNEL TYPE A SUBUNIT ALPHA-1"/>
    <property type="match status" value="1"/>
</dbReference>
<dbReference type="VEuPathDB" id="VectorBase:AARA21_002788"/>
<dbReference type="GO" id="GO:0008331">
    <property type="term" value="F:high voltage-gated calcium channel activity"/>
    <property type="evidence" value="ECO:0007669"/>
    <property type="project" value="TreeGrafter"/>
</dbReference>
<reference evidence="20" key="1">
    <citation type="submission" date="2022-08" db="UniProtKB">
        <authorList>
            <consortium name="EnsemblMetazoa"/>
        </authorList>
    </citation>
    <scope>IDENTIFICATION</scope>
    <source>
        <strain evidence="20">Dongola</strain>
    </source>
</reference>
<dbReference type="Gene3D" id="1.20.120.350">
    <property type="entry name" value="Voltage-gated potassium channels. Chain C"/>
    <property type="match status" value="1"/>
</dbReference>
<dbReference type="Gene3D" id="1.10.287.70">
    <property type="match status" value="1"/>
</dbReference>
<dbReference type="VEuPathDB" id="VectorBase:AARA006141"/>
<evidence type="ECO:0000256" key="10">
    <source>
        <dbReference type="ARBA" id="ARBA00022989"/>
    </source>
</evidence>
<feature type="binding site" evidence="15">
    <location>
        <position position="67"/>
    </location>
    <ligand>
        <name>Ca(2+)</name>
        <dbReference type="ChEBI" id="CHEBI:29108"/>
    </ligand>
</feature>
<keyword evidence="13" id="KW-0407">Ion channel</keyword>
<evidence type="ECO:0000256" key="14">
    <source>
        <dbReference type="ARBA" id="ARBA00061395"/>
    </source>
</evidence>
<dbReference type="SUPFAM" id="SSF81324">
    <property type="entry name" value="Voltage-gated potassium channels"/>
    <property type="match status" value="2"/>
</dbReference>
<protein>
    <recommendedName>
        <fullName evidence="16">Voltage-dependent L-type calcium channel subunit alpha</fullName>
    </recommendedName>
</protein>
<dbReference type="Proteomes" id="UP000075840">
    <property type="component" value="Unassembled WGS sequence"/>
</dbReference>
<dbReference type="Gene3D" id="6.10.250.2500">
    <property type="match status" value="1"/>
</dbReference>
<comment type="function">
    <text evidence="16">Voltage-sensitive calcium channels (VSCC) mediate the entry of calcium ions into excitable cells and are also involved in a variety of calcium-dependent processes, including muscle contraction, hormone or neurotransmitter release, gene expression, cell motility, cell division and cell death.</text>
</comment>
<evidence type="ECO:0000259" key="19">
    <source>
        <dbReference type="Pfam" id="PF00520"/>
    </source>
</evidence>
<evidence type="ECO:0000256" key="2">
    <source>
        <dbReference type="ARBA" id="ARBA00022448"/>
    </source>
</evidence>
<keyword evidence="4 16" id="KW-0107">Calcium channel</keyword>
<evidence type="ECO:0000256" key="5">
    <source>
        <dbReference type="ARBA" id="ARBA00022692"/>
    </source>
</evidence>
<feature type="compositionally biased region" description="Basic and acidic residues" evidence="17">
    <location>
        <begin position="351"/>
        <end position="363"/>
    </location>
</feature>
<keyword evidence="12 18" id="KW-0472">Membrane</keyword>
<dbReference type="EnsemblMetazoa" id="AARA006141-RA">
    <property type="protein sequence ID" value="AARA006141-PA"/>
    <property type="gene ID" value="AARA006141"/>
</dbReference>
<dbReference type="InterPro" id="IPR002077">
    <property type="entry name" value="VDCCAlpha1"/>
</dbReference>
<evidence type="ECO:0000256" key="9">
    <source>
        <dbReference type="ARBA" id="ARBA00022882"/>
    </source>
</evidence>
<sequence>MHKTCFHNITEDMMEDPTPCGEGGFQCSSIGVNWVCRYYWEGPNAGITNFDNFGLSMLTVFQCITLEGWTDMLYYIEDAMGSNWQWIYFVSMVILGAFFVMNLILGVLSGEFSKERTKAKSRGDFQKLREKQRIEEDLKGYLDWITQAEDIDTYQEPPSPGKMMSEGLLKGTRAMLAGSGSSVFSGLSPNSTEGCIEANIDYVQSASKSWYNQHFRAYDRLNRKMRRSCRKAVKSQAFYWLIIILVFLNTGVLATEHYHQPQWLDDFQEYTNMFFVALFSLEMFLKMYSLGLQGYYVSLFNRFDCFVVIGSVVEVLLTNTQLMPPLDNLADAESLTAVEKEDGPDTELDNLTEKSENDLGGRDNEDEEDLNGADEIEGLDDDDENFYKNDEPRRVYDVRSNAMEDSTVDKT</sequence>
<evidence type="ECO:0000256" key="4">
    <source>
        <dbReference type="ARBA" id="ARBA00022673"/>
    </source>
</evidence>
<feature type="transmembrane region" description="Helical" evidence="18">
    <location>
        <begin position="86"/>
        <end position="108"/>
    </location>
</feature>
<keyword evidence="6 15" id="KW-0479">Metal-binding</keyword>
<evidence type="ECO:0000256" key="3">
    <source>
        <dbReference type="ARBA" id="ARBA00022568"/>
    </source>
</evidence>
<feature type="compositionally biased region" description="Basic and acidic residues" evidence="17">
    <location>
        <begin position="385"/>
        <end position="397"/>
    </location>
</feature>
<keyword evidence="2" id="KW-0813">Transport</keyword>
<evidence type="ECO:0000256" key="13">
    <source>
        <dbReference type="ARBA" id="ARBA00023303"/>
    </source>
</evidence>
<evidence type="ECO:0000256" key="16">
    <source>
        <dbReference type="RuleBase" id="RU003808"/>
    </source>
</evidence>
<dbReference type="GO" id="GO:0016323">
    <property type="term" value="C:basolateral plasma membrane"/>
    <property type="evidence" value="ECO:0007669"/>
    <property type="project" value="UniProtKB-ARBA"/>
</dbReference>
<feature type="compositionally biased region" description="Acidic residues" evidence="17">
    <location>
        <begin position="364"/>
        <end position="384"/>
    </location>
</feature>
<evidence type="ECO:0000256" key="12">
    <source>
        <dbReference type="ARBA" id="ARBA00023136"/>
    </source>
</evidence>
<dbReference type="GO" id="GO:0019722">
    <property type="term" value="P:calcium-mediated signaling"/>
    <property type="evidence" value="ECO:0007669"/>
    <property type="project" value="UniProtKB-ARBA"/>
</dbReference>
<name>A0A182HXW3_ANOAR</name>
<evidence type="ECO:0000313" key="21">
    <source>
        <dbReference type="Proteomes" id="UP000075840"/>
    </source>
</evidence>
<proteinExistence type="inferred from homology"/>
<evidence type="ECO:0000256" key="17">
    <source>
        <dbReference type="SAM" id="MobiDB-lite"/>
    </source>
</evidence>
<evidence type="ECO:0000256" key="11">
    <source>
        <dbReference type="ARBA" id="ARBA00023065"/>
    </source>
</evidence>
<keyword evidence="5 18" id="KW-0812">Transmembrane</keyword>
<dbReference type="GO" id="GO:0005891">
    <property type="term" value="C:voltage-gated calcium channel complex"/>
    <property type="evidence" value="ECO:0007669"/>
    <property type="project" value="InterPro"/>
</dbReference>
<dbReference type="InterPro" id="IPR005821">
    <property type="entry name" value="Ion_trans_dom"/>
</dbReference>
<evidence type="ECO:0000256" key="18">
    <source>
        <dbReference type="SAM" id="Phobius"/>
    </source>
</evidence>
<dbReference type="GO" id="GO:0016322">
    <property type="term" value="P:neuron remodeling"/>
    <property type="evidence" value="ECO:0007669"/>
    <property type="project" value="UniProtKB-ARBA"/>
</dbReference>
<dbReference type="AlphaFoldDB" id="A0A182HXW3"/>
<keyword evidence="9 16" id="KW-0851">Voltage-gated channel</keyword>
<dbReference type="GO" id="GO:0042045">
    <property type="term" value="P:epithelial fluid transport"/>
    <property type="evidence" value="ECO:0007669"/>
    <property type="project" value="UniProtKB-ARBA"/>
</dbReference>
<keyword evidence="7" id="KW-0677">Repeat</keyword>
<dbReference type="GO" id="GO:0050906">
    <property type="term" value="P:detection of stimulus involved in sensory perception"/>
    <property type="evidence" value="ECO:0007669"/>
    <property type="project" value="UniProtKB-ARBA"/>
</dbReference>
<feature type="transmembrane region" description="Helical" evidence="18">
    <location>
        <begin position="274"/>
        <end position="292"/>
    </location>
</feature>
<dbReference type="GO" id="GO:0046872">
    <property type="term" value="F:metal ion binding"/>
    <property type="evidence" value="ECO:0007669"/>
    <property type="project" value="UniProtKB-KW"/>
</dbReference>
<dbReference type="GO" id="GO:0009582">
    <property type="term" value="P:detection of abiotic stimulus"/>
    <property type="evidence" value="ECO:0007669"/>
    <property type="project" value="UniProtKB-ARBA"/>
</dbReference>
<feature type="transmembrane region" description="Helical" evidence="18">
    <location>
        <begin position="237"/>
        <end position="254"/>
    </location>
</feature>
<accession>A0A182HXW3</accession>
<dbReference type="InterPro" id="IPR027359">
    <property type="entry name" value="Volt_channel_dom_sf"/>
</dbReference>
<feature type="domain" description="Ion transport" evidence="19">
    <location>
        <begin position="28"/>
        <end position="119"/>
    </location>
</feature>
<dbReference type="InterPro" id="IPR050599">
    <property type="entry name" value="VDCC_alpha-1_subunit"/>
</dbReference>
<comment type="subcellular location">
    <subcellularLocation>
        <location evidence="1 16">Membrane</location>
        <topology evidence="1 16">Multi-pass membrane protein</topology>
    </subcellularLocation>
</comment>
<keyword evidence="8 15" id="KW-0106">Calcium</keyword>
<dbReference type="PRINTS" id="PR01630">
    <property type="entry name" value="LVDCCALPHA1"/>
</dbReference>
<evidence type="ECO:0000256" key="1">
    <source>
        <dbReference type="ARBA" id="ARBA00004141"/>
    </source>
</evidence>
<keyword evidence="11" id="KW-0406">Ion transport</keyword>
<organism evidence="20 21">
    <name type="scientific">Anopheles arabiensis</name>
    <name type="common">Mosquito</name>
    <dbReference type="NCBI Taxonomy" id="7173"/>
    <lineage>
        <taxon>Eukaryota</taxon>
        <taxon>Metazoa</taxon>
        <taxon>Ecdysozoa</taxon>
        <taxon>Arthropoda</taxon>
        <taxon>Hexapoda</taxon>
        <taxon>Insecta</taxon>
        <taxon>Pterygota</taxon>
        <taxon>Neoptera</taxon>
        <taxon>Endopterygota</taxon>
        <taxon>Diptera</taxon>
        <taxon>Nematocera</taxon>
        <taxon>Culicoidea</taxon>
        <taxon>Culicidae</taxon>
        <taxon>Anophelinae</taxon>
        <taxon>Anopheles</taxon>
    </lineage>
</organism>
<dbReference type="InterPro" id="IPR005446">
    <property type="entry name" value="VDCC_L_a1su"/>
</dbReference>
<keyword evidence="10 18" id="KW-1133">Transmembrane helix</keyword>
<dbReference type="Pfam" id="PF00520">
    <property type="entry name" value="Ion_trans"/>
    <property type="match status" value="2"/>
</dbReference>
<evidence type="ECO:0000256" key="8">
    <source>
        <dbReference type="ARBA" id="ARBA00022837"/>
    </source>
</evidence>
<dbReference type="GO" id="GO:0009581">
    <property type="term" value="P:detection of external stimulus"/>
    <property type="evidence" value="ECO:0007669"/>
    <property type="project" value="UniProtKB-ARBA"/>
</dbReference>
<feature type="region of interest" description="Disordered" evidence="17">
    <location>
        <begin position="339"/>
        <end position="411"/>
    </location>
</feature>
<dbReference type="FunFam" id="1.10.287.70:FF:000007">
    <property type="entry name" value="Voltage-dependent L-type calcium channel subunit alpha"/>
    <property type="match status" value="1"/>
</dbReference>
<dbReference type="PANTHER" id="PTHR45628:SF1">
    <property type="entry name" value="VOLTAGE-DEPENDENT CALCIUM CHANNEL TYPE D SUBUNIT ALPHA-1"/>
    <property type="match status" value="1"/>
</dbReference>
<dbReference type="GO" id="GO:0016324">
    <property type="term" value="C:apical plasma membrane"/>
    <property type="evidence" value="ECO:0007669"/>
    <property type="project" value="UniProtKB-ARBA"/>
</dbReference>
<feature type="domain" description="Ion transport" evidence="19">
    <location>
        <begin position="236"/>
        <end position="320"/>
    </location>
</feature>
<dbReference type="PRINTS" id="PR00167">
    <property type="entry name" value="CACHANNEL"/>
</dbReference>
<evidence type="ECO:0000256" key="6">
    <source>
        <dbReference type="ARBA" id="ARBA00022723"/>
    </source>
</evidence>